<dbReference type="EMBL" id="NBNE01001974">
    <property type="protein sequence ID" value="OWZ11992.1"/>
    <property type="molecule type" value="Genomic_DNA"/>
</dbReference>
<organism evidence="4 5">
    <name type="scientific">Phytophthora megakarya</name>
    <dbReference type="NCBI Taxonomy" id="4795"/>
    <lineage>
        <taxon>Eukaryota</taxon>
        <taxon>Sar</taxon>
        <taxon>Stramenopiles</taxon>
        <taxon>Oomycota</taxon>
        <taxon>Peronosporomycetes</taxon>
        <taxon>Peronosporales</taxon>
        <taxon>Peronosporaceae</taxon>
        <taxon>Phytophthora</taxon>
    </lineage>
</organism>
<dbReference type="Pfam" id="PF05970">
    <property type="entry name" value="PIF1"/>
    <property type="match status" value="1"/>
</dbReference>
<accession>A0A225W364</accession>
<dbReference type="InterPro" id="IPR049163">
    <property type="entry name" value="Pif1-like_2B_dom"/>
</dbReference>
<keyword evidence="1" id="KW-0227">DNA damage</keyword>
<evidence type="ECO:0000256" key="1">
    <source>
        <dbReference type="RuleBase" id="RU363044"/>
    </source>
</evidence>
<dbReference type="GO" id="GO:0006310">
    <property type="term" value="P:DNA recombination"/>
    <property type="evidence" value="ECO:0007669"/>
    <property type="project" value="UniProtKB-KW"/>
</dbReference>
<dbReference type="GO" id="GO:0043139">
    <property type="term" value="F:5'-3' DNA helicase activity"/>
    <property type="evidence" value="ECO:0007669"/>
    <property type="project" value="UniProtKB-EC"/>
</dbReference>
<evidence type="ECO:0000313" key="5">
    <source>
        <dbReference type="Proteomes" id="UP000198211"/>
    </source>
</evidence>
<evidence type="ECO:0000259" key="3">
    <source>
        <dbReference type="Pfam" id="PF21530"/>
    </source>
</evidence>
<comment type="similarity">
    <text evidence="1">Belongs to the helicase family.</text>
</comment>
<dbReference type="GO" id="GO:0016887">
    <property type="term" value="F:ATP hydrolysis activity"/>
    <property type="evidence" value="ECO:0007669"/>
    <property type="project" value="RHEA"/>
</dbReference>
<feature type="domain" description="DNA helicase Pif1-like 2B" evidence="3">
    <location>
        <begin position="236"/>
        <end position="261"/>
    </location>
</feature>
<dbReference type="InterPro" id="IPR010285">
    <property type="entry name" value="DNA_helicase_pif1-like_DEAD"/>
</dbReference>
<evidence type="ECO:0000259" key="2">
    <source>
        <dbReference type="Pfam" id="PF05970"/>
    </source>
</evidence>
<dbReference type="GO" id="GO:0005524">
    <property type="term" value="F:ATP binding"/>
    <property type="evidence" value="ECO:0007669"/>
    <property type="project" value="UniProtKB-KW"/>
</dbReference>
<dbReference type="GO" id="GO:0006281">
    <property type="term" value="P:DNA repair"/>
    <property type="evidence" value="ECO:0007669"/>
    <property type="project" value="UniProtKB-KW"/>
</dbReference>
<dbReference type="OrthoDB" id="105827at2759"/>
<protein>
    <recommendedName>
        <fullName evidence="1">ATP-dependent DNA helicase</fullName>
        <ecNumber evidence="1">5.6.2.3</ecNumber>
    </recommendedName>
</protein>
<evidence type="ECO:0000313" key="4">
    <source>
        <dbReference type="EMBL" id="OWZ11992.1"/>
    </source>
</evidence>
<keyword evidence="1" id="KW-0547">Nucleotide-binding</keyword>
<dbReference type="Proteomes" id="UP000198211">
    <property type="component" value="Unassembled WGS sequence"/>
</dbReference>
<comment type="cofactor">
    <cofactor evidence="1">
        <name>Mg(2+)</name>
        <dbReference type="ChEBI" id="CHEBI:18420"/>
    </cofactor>
</comment>
<comment type="caution">
    <text evidence="4">The sequence shown here is derived from an EMBL/GenBank/DDBJ whole genome shotgun (WGS) entry which is preliminary data.</text>
</comment>
<dbReference type="PANTHER" id="PTHR10492:SF57">
    <property type="entry name" value="ATP-DEPENDENT DNA HELICASE"/>
    <property type="match status" value="1"/>
</dbReference>
<dbReference type="PANTHER" id="PTHR10492">
    <property type="match status" value="1"/>
</dbReference>
<dbReference type="SUPFAM" id="SSF52540">
    <property type="entry name" value="P-loop containing nucleoside triphosphate hydrolases"/>
    <property type="match status" value="1"/>
</dbReference>
<name>A0A225W364_9STRA</name>
<dbReference type="STRING" id="4795.A0A225W364"/>
<keyword evidence="1" id="KW-0234">DNA repair</keyword>
<gene>
    <name evidence="4" type="ORF">PHMEG_00014916</name>
</gene>
<dbReference type="Pfam" id="PF21530">
    <property type="entry name" value="Pif1_2B_dom"/>
    <property type="match status" value="1"/>
</dbReference>
<keyword evidence="5" id="KW-1185">Reference proteome</keyword>
<dbReference type="InterPro" id="IPR027417">
    <property type="entry name" value="P-loop_NTPase"/>
</dbReference>
<dbReference type="GO" id="GO:0000723">
    <property type="term" value="P:telomere maintenance"/>
    <property type="evidence" value="ECO:0007669"/>
    <property type="project" value="InterPro"/>
</dbReference>
<keyword evidence="1" id="KW-0233">DNA recombination</keyword>
<comment type="catalytic activity">
    <reaction evidence="1">
        <text>ATP + H2O = ADP + phosphate + H(+)</text>
        <dbReference type="Rhea" id="RHEA:13065"/>
        <dbReference type="ChEBI" id="CHEBI:15377"/>
        <dbReference type="ChEBI" id="CHEBI:15378"/>
        <dbReference type="ChEBI" id="CHEBI:30616"/>
        <dbReference type="ChEBI" id="CHEBI:43474"/>
        <dbReference type="ChEBI" id="CHEBI:456216"/>
        <dbReference type="EC" id="5.6.2.3"/>
    </reaction>
</comment>
<reference evidence="5" key="1">
    <citation type="submission" date="2017-03" db="EMBL/GenBank/DDBJ databases">
        <title>Phytopthora megakarya and P. palmivora, two closely related causual agents of cacao black pod achieved similar genome size and gene model numbers by different mechanisms.</title>
        <authorList>
            <person name="Ali S."/>
            <person name="Shao J."/>
            <person name="Larry D.J."/>
            <person name="Kronmiller B."/>
            <person name="Shen D."/>
            <person name="Strem M.D."/>
            <person name="Melnick R.L."/>
            <person name="Guiltinan M.J."/>
            <person name="Tyler B.M."/>
            <person name="Meinhardt L.W."/>
            <person name="Bailey B.A."/>
        </authorList>
    </citation>
    <scope>NUCLEOTIDE SEQUENCE [LARGE SCALE GENOMIC DNA]</scope>
    <source>
        <strain evidence="5">zdho120</strain>
    </source>
</reference>
<keyword evidence="1" id="KW-0378">Hydrolase</keyword>
<sequence length="297" mass="33246">MQSSWQSQKTEQIRNASLIIWDAVPLMDRGFFKAVARVVRDIMKNESEPSGGKVIVFSGCHRQILPVLKDATRAETIAACFKSSNLAADLAKFSEFLLQIGEGRYPVNEDINEVDICLLHDMCVFPEPLEVPPVLGEPRDENLMVHDVAPDSDNVAPEAEDADDDRRTRNVNALIDAVYPQINADELLNEYDVGRTILAPTNANVGRINEMVAARITSETKEYLSTDRRSRRQEPTPIIMIRNLNSDAGLCNGTRLRVISLRERSIEATVMSGPAKRNTVLFLASYSTQKTTIRRFL</sequence>
<proteinExistence type="inferred from homology"/>
<keyword evidence="1" id="KW-0067">ATP-binding</keyword>
<dbReference type="EC" id="5.6.2.3" evidence="1"/>
<keyword evidence="1 4" id="KW-0347">Helicase</keyword>
<dbReference type="AlphaFoldDB" id="A0A225W364"/>
<feature type="domain" description="DNA helicase Pif1-like DEAD-box helicase" evidence="2">
    <location>
        <begin position="6"/>
        <end position="86"/>
    </location>
</feature>